<dbReference type="RefSeq" id="WP_121874401.1">
    <property type="nucleotide sequence ID" value="NZ_JACEIS010000008.1"/>
</dbReference>
<name>A0ABS0QKE7_THEVU</name>
<dbReference type="InterPro" id="IPR000477">
    <property type="entry name" value="RT_dom"/>
</dbReference>
<protein>
    <submittedName>
        <fullName evidence="5">Group II intron reverse transcriptase/maturase</fullName>
    </submittedName>
</protein>
<keyword evidence="5" id="KW-0808">Transferase</keyword>
<evidence type="ECO:0000256" key="2">
    <source>
        <dbReference type="SAM" id="MobiDB-lite"/>
    </source>
</evidence>
<reference evidence="5 6" key="1">
    <citation type="submission" date="2020-12" db="EMBL/GenBank/DDBJ databases">
        <title>WGS of Thermoactinomyces spp.</title>
        <authorList>
            <person name="Cheng K."/>
        </authorList>
    </citation>
    <scope>NUCLEOTIDE SEQUENCE [LARGE SCALE GENOMIC DNA]</scope>
    <source>
        <strain evidence="6">CICC 10650\ACCC 41061</strain>
    </source>
</reference>
<sequence>MRNPEYVLNSLAAKSGDSTYLFQRIYRNLYNPRFYQKAYQELIRRFPQVRHRKLLPGQLESLMKELKNETYQPAPFPGAGETEPLRDCLVAWIVRMLLEAIYEGSFSDLSHGYRSHRSCHTALLQVKKNFSGVKWLLHGSLHSFFPSISFEVLRSLLRKRIEDEKFIRLINKFLRAGWLEDWQFHRTCSGAPVGGWISPVLANIYFHALDRHVETLIHEFSKGKKRRRNPAYEKLLARIKQVEQRKRDAESEAEKENLNRLQQQWTERLKQIPREDPWDPAYKRLVYTRYAGEILLGVIGSKKESSAIGDEVVRFIKQELNLPFSREALILKHAKKHTRFLGYDITVKEQCKLLFPKDVRIKRLHQFGAVKEQNGKLKPVHKKELVPLPDAEILRVYNREIRRMYHYYQLAENVGTLSRYAYLLRYSMYKTLAMKYKCSVHQLLKKYMHAGTFQVPVETGDGEKAVATFHDEGFKRKEDPVLHSDVDRVDGSGPPDQGRI</sequence>
<dbReference type="InterPro" id="IPR024937">
    <property type="entry name" value="Domain_X"/>
</dbReference>
<keyword evidence="6" id="KW-1185">Reference proteome</keyword>
<evidence type="ECO:0000256" key="1">
    <source>
        <dbReference type="SAM" id="Coils"/>
    </source>
</evidence>
<dbReference type="PANTHER" id="PTHR33642">
    <property type="entry name" value="COX1/OXI3 INTRON 1 PROTEIN-RELATED"/>
    <property type="match status" value="1"/>
</dbReference>
<evidence type="ECO:0000259" key="3">
    <source>
        <dbReference type="Pfam" id="PF00078"/>
    </source>
</evidence>
<keyword evidence="5" id="KW-0548">Nucleotidyltransferase</keyword>
<dbReference type="Proteomes" id="UP000641910">
    <property type="component" value="Unassembled WGS sequence"/>
</dbReference>
<feature type="domain" description="Domain X" evidence="4">
    <location>
        <begin position="358"/>
        <end position="474"/>
    </location>
</feature>
<feature type="coiled-coil region" evidence="1">
    <location>
        <begin position="232"/>
        <end position="259"/>
    </location>
</feature>
<dbReference type="PANTHER" id="PTHR33642:SF4">
    <property type="entry name" value="COX1_OXI3 INTRON 1 PROTEIN-RELATED"/>
    <property type="match status" value="1"/>
</dbReference>
<evidence type="ECO:0000313" key="6">
    <source>
        <dbReference type="Proteomes" id="UP000641910"/>
    </source>
</evidence>
<feature type="domain" description="Reverse transcriptase" evidence="3">
    <location>
        <begin position="97"/>
        <end position="215"/>
    </location>
</feature>
<evidence type="ECO:0000313" key="5">
    <source>
        <dbReference type="EMBL" id="MBH8589239.1"/>
    </source>
</evidence>
<keyword evidence="1" id="KW-0175">Coiled coil</keyword>
<feature type="compositionally biased region" description="Basic and acidic residues" evidence="2">
    <location>
        <begin position="476"/>
        <end position="490"/>
    </location>
</feature>
<dbReference type="CDD" id="cd01651">
    <property type="entry name" value="RT_G2_intron"/>
    <property type="match status" value="1"/>
</dbReference>
<dbReference type="SUPFAM" id="SSF56672">
    <property type="entry name" value="DNA/RNA polymerases"/>
    <property type="match status" value="1"/>
</dbReference>
<proteinExistence type="predicted"/>
<dbReference type="Pfam" id="PF00078">
    <property type="entry name" value="RVT_1"/>
    <property type="match status" value="1"/>
</dbReference>
<keyword evidence="5" id="KW-0695">RNA-directed DNA polymerase</keyword>
<organism evidence="5 6">
    <name type="scientific">Thermoactinomyces vulgaris</name>
    <dbReference type="NCBI Taxonomy" id="2026"/>
    <lineage>
        <taxon>Bacteria</taxon>
        <taxon>Bacillati</taxon>
        <taxon>Bacillota</taxon>
        <taxon>Bacilli</taxon>
        <taxon>Bacillales</taxon>
        <taxon>Thermoactinomycetaceae</taxon>
        <taxon>Thermoactinomyces</taxon>
    </lineage>
</organism>
<dbReference type="EMBL" id="JAECVU010000006">
    <property type="protein sequence ID" value="MBH8589239.1"/>
    <property type="molecule type" value="Genomic_DNA"/>
</dbReference>
<dbReference type="GO" id="GO:0003964">
    <property type="term" value="F:RNA-directed DNA polymerase activity"/>
    <property type="evidence" value="ECO:0007669"/>
    <property type="project" value="UniProtKB-KW"/>
</dbReference>
<dbReference type="InterPro" id="IPR043502">
    <property type="entry name" value="DNA/RNA_pol_sf"/>
</dbReference>
<gene>
    <name evidence="5" type="ORF">I8U22_10510</name>
</gene>
<evidence type="ECO:0000259" key="4">
    <source>
        <dbReference type="Pfam" id="PF01348"/>
    </source>
</evidence>
<dbReference type="Pfam" id="PF01348">
    <property type="entry name" value="Intron_maturas2"/>
    <property type="match status" value="1"/>
</dbReference>
<accession>A0ABS0QKE7</accession>
<feature type="region of interest" description="Disordered" evidence="2">
    <location>
        <begin position="476"/>
        <end position="500"/>
    </location>
</feature>
<comment type="caution">
    <text evidence="5">The sequence shown here is derived from an EMBL/GenBank/DDBJ whole genome shotgun (WGS) entry which is preliminary data.</text>
</comment>